<accession>A0A8T0UHA2</accession>
<organism evidence="1 2">
    <name type="scientific">Panicum virgatum</name>
    <name type="common">Blackwell switchgrass</name>
    <dbReference type="NCBI Taxonomy" id="38727"/>
    <lineage>
        <taxon>Eukaryota</taxon>
        <taxon>Viridiplantae</taxon>
        <taxon>Streptophyta</taxon>
        <taxon>Embryophyta</taxon>
        <taxon>Tracheophyta</taxon>
        <taxon>Spermatophyta</taxon>
        <taxon>Magnoliopsida</taxon>
        <taxon>Liliopsida</taxon>
        <taxon>Poales</taxon>
        <taxon>Poaceae</taxon>
        <taxon>PACMAD clade</taxon>
        <taxon>Panicoideae</taxon>
        <taxon>Panicodae</taxon>
        <taxon>Paniceae</taxon>
        <taxon>Panicinae</taxon>
        <taxon>Panicum</taxon>
        <taxon>Panicum sect. Hiantes</taxon>
    </lineage>
</organism>
<dbReference type="AlphaFoldDB" id="A0A8T0UHA2"/>
<dbReference type="EMBL" id="CM029042">
    <property type="protein sequence ID" value="KAG2620466.1"/>
    <property type="molecule type" value="Genomic_DNA"/>
</dbReference>
<gene>
    <name evidence="1" type="ORF">PVAP13_3NG099800</name>
</gene>
<evidence type="ECO:0000313" key="2">
    <source>
        <dbReference type="Proteomes" id="UP000823388"/>
    </source>
</evidence>
<protein>
    <submittedName>
        <fullName evidence="1">Uncharacterized protein</fullName>
    </submittedName>
</protein>
<keyword evidence="2" id="KW-1185">Reference proteome</keyword>
<name>A0A8T0UHA2_PANVG</name>
<proteinExistence type="predicted"/>
<dbReference type="Proteomes" id="UP000823388">
    <property type="component" value="Chromosome 3N"/>
</dbReference>
<sequence length="36" mass="4061">MAVKIWANNCISSKASKKLYEKGRSPISRCGRSSRF</sequence>
<evidence type="ECO:0000313" key="1">
    <source>
        <dbReference type="EMBL" id="KAG2620466.1"/>
    </source>
</evidence>
<reference evidence="1" key="1">
    <citation type="submission" date="2020-05" db="EMBL/GenBank/DDBJ databases">
        <title>WGS assembly of Panicum virgatum.</title>
        <authorList>
            <person name="Lovell J.T."/>
            <person name="Jenkins J."/>
            <person name="Shu S."/>
            <person name="Juenger T.E."/>
            <person name="Schmutz J."/>
        </authorList>
    </citation>
    <scope>NUCLEOTIDE SEQUENCE</scope>
    <source>
        <strain evidence="1">AP13</strain>
    </source>
</reference>
<comment type="caution">
    <text evidence="1">The sequence shown here is derived from an EMBL/GenBank/DDBJ whole genome shotgun (WGS) entry which is preliminary data.</text>
</comment>